<dbReference type="EMBL" id="FOHV01000011">
    <property type="protein sequence ID" value="SET19958.1"/>
    <property type="molecule type" value="Genomic_DNA"/>
</dbReference>
<accession>A0A1I0CKK1</accession>
<dbReference type="SUPFAM" id="SSF50475">
    <property type="entry name" value="FMN-binding split barrel"/>
    <property type="match status" value="1"/>
</dbReference>
<dbReference type="STRING" id="1123402.SAMN02583745_01652"/>
<sequence length="164" mass="18862">MSENKDHITDRIIIDFINNNHVMTICTQSLRDDSHTELGLGKGLWCANCFYVPSMEITQMPDLYFMSADHSLHSVNISMFPNVAGTIAVQTLVISEIQGIQFQANVVRLLEQDANYNQALSLYQNRFEIAKKITQPLWTLRFEKIKHTRNSPVFGSKIIWSRDK</sequence>
<proteinExistence type="predicted"/>
<evidence type="ECO:0008006" key="3">
    <source>
        <dbReference type="Google" id="ProtNLM"/>
    </source>
</evidence>
<name>A0A1I0CKK1_9GAMM</name>
<dbReference type="AlphaFoldDB" id="A0A1I0CKK1"/>
<reference evidence="2" key="1">
    <citation type="submission" date="2016-10" db="EMBL/GenBank/DDBJ databases">
        <authorList>
            <person name="Varghese N."/>
            <person name="Submissions S."/>
        </authorList>
    </citation>
    <scope>NUCLEOTIDE SEQUENCE [LARGE SCALE GENOMIC DNA]</scope>
    <source>
        <strain evidence="2">DSM 18579</strain>
    </source>
</reference>
<protein>
    <recommendedName>
        <fullName evidence="3">Pyridoxamine 5'-phosphate oxidase</fullName>
    </recommendedName>
</protein>
<evidence type="ECO:0000313" key="1">
    <source>
        <dbReference type="EMBL" id="SET19958.1"/>
    </source>
</evidence>
<gene>
    <name evidence="1" type="ORF">SAMN02583745_01652</name>
</gene>
<dbReference type="OrthoDB" id="8447155at2"/>
<evidence type="ECO:0000313" key="2">
    <source>
        <dbReference type="Proteomes" id="UP000242642"/>
    </source>
</evidence>
<keyword evidence="2" id="KW-1185">Reference proteome</keyword>
<dbReference type="Proteomes" id="UP000242642">
    <property type="component" value="Unassembled WGS sequence"/>
</dbReference>
<dbReference type="RefSeq" id="WP_093319566.1">
    <property type="nucleotide sequence ID" value="NZ_FOHV01000011.1"/>
</dbReference>
<organism evidence="1 2">
    <name type="scientific">Thorsellia anophelis DSM 18579</name>
    <dbReference type="NCBI Taxonomy" id="1123402"/>
    <lineage>
        <taxon>Bacteria</taxon>
        <taxon>Pseudomonadati</taxon>
        <taxon>Pseudomonadota</taxon>
        <taxon>Gammaproteobacteria</taxon>
        <taxon>Enterobacterales</taxon>
        <taxon>Thorselliaceae</taxon>
        <taxon>Thorsellia</taxon>
    </lineage>
</organism>